<feature type="compositionally biased region" description="Basic and acidic residues" evidence="1">
    <location>
        <begin position="367"/>
        <end position="376"/>
    </location>
</feature>
<dbReference type="SUPFAM" id="SSF143990">
    <property type="entry name" value="YbiA-like"/>
    <property type="match status" value="1"/>
</dbReference>
<dbReference type="AlphaFoldDB" id="A0AAD9MUM9"/>
<feature type="region of interest" description="Disordered" evidence="1">
    <location>
        <begin position="234"/>
        <end position="419"/>
    </location>
</feature>
<keyword evidence="2" id="KW-1133">Transmembrane helix</keyword>
<feature type="compositionally biased region" description="Polar residues" evidence="1">
    <location>
        <begin position="467"/>
        <end position="497"/>
    </location>
</feature>
<protein>
    <recommendedName>
        <fullName evidence="3">NADAR domain-containing protein</fullName>
    </recommendedName>
</protein>
<dbReference type="CDD" id="cd15457">
    <property type="entry name" value="NADAR"/>
    <property type="match status" value="1"/>
</dbReference>
<feature type="compositionally biased region" description="Polar residues" evidence="1">
    <location>
        <begin position="1"/>
        <end position="11"/>
    </location>
</feature>
<dbReference type="PANTHER" id="PTHR36812:SF9">
    <property type="entry name" value="MYB-LIKE PROTEIN X ISOFORM X1"/>
    <property type="match status" value="1"/>
</dbReference>
<dbReference type="PANTHER" id="PTHR36812">
    <property type="entry name" value="NEUROFILAMENT TRIPLET M PROTEIN-LIKE PROTEIN"/>
    <property type="match status" value="1"/>
</dbReference>
<keyword evidence="2" id="KW-0472">Membrane</keyword>
<accession>A0AAD9MUM9</accession>
<dbReference type="Proteomes" id="UP001208570">
    <property type="component" value="Unassembled WGS sequence"/>
</dbReference>
<evidence type="ECO:0000313" key="4">
    <source>
        <dbReference type="EMBL" id="KAK2143619.1"/>
    </source>
</evidence>
<feature type="domain" description="NADAR" evidence="3">
    <location>
        <begin position="519"/>
        <end position="653"/>
    </location>
</feature>
<evidence type="ECO:0000256" key="2">
    <source>
        <dbReference type="SAM" id="Phobius"/>
    </source>
</evidence>
<reference evidence="4" key="1">
    <citation type="journal article" date="2023" name="Mol. Biol. Evol.">
        <title>Third-Generation Sequencing Reveals the Adaptive Role of the Epigenome in Three Deep-Sea Polychaetes.</title>
        <authorList>
            <person name="Perez M."/>
            <person name="Aroh O."/>
            <person name="Sun Y."/>
            <person name="Lan Y."/>
            <person name="Juniper S.K."/>
            <person name="Young C.R."/>
            <person name="Angers B."/>
            <person name="Qian P.Y."/>
        </authorList>
    </citation>
    <scope>NUCLEOTIDE SEQUENCE</scope>
    <source>
        <strain evidence="4">P08H-3</strain>
    </source>
</reference>
<feature type="region of interest" description="Disordered" evidence="1">
    <location>
        <begin position="431"/>
        <end position="511"/>
    </location>
</feature>
<sequence length="934" mass="108137">MDETTPISAVPQQEDVTRSEITNVNRTECDRTQNEVAEGNTTAMDCDERKLDKLYNENELDADEAIAVNLKESGRKESPMVECENDDRRDEAVQQKMTLLRGNWTSATPEHQNECHDELARPDTLSHVLGKCGEGGKLVDNRQRDDQKKTVDAQRVEGNRQEHDKLKTDDVQMMVDNRHLHEMMKTDDVQKMKDIRHEDDKKNTRDVLKMKDIRHEDDKEETVGILKMEGIVNMEDNREDDKMKTDDVKKLEDNRQEDATIKRGDVQTVEDNRQEDDTVNRDEIPKMEDNKQEDDKMMTGDVQKMEHEKTKMDNNRQEDDNLKRDNVENIEDNRKGDDDIKRCGVQNVGDNRQEHDKMKTDNVQMTEDSRQDDKAQTGDQNSAGNFLLCSETDTYRTEQSKRMNTAFELPQEGRKGPENTTAQMQYIINGENCGDKNMSGLTNDETQDDHQKDTSDMKSPDDGSRTPRCSNVKQRSTTSETTSPNGVTKSQNCQKGNQRGKRRKWKLPPPENYRGFAGKEDVLSNFYPCALYVYGKRFRSTEQAYQWRKAMVMGNHEVADKILAAEHANQTKFIANKHFRGVNLNLWTTCRIPVMKQLLRAKARCCERFADELRHTGDRYIAEVVPRDRFWAIGDGTGKNVMGKLLMELRRNLDDALSADPDEDGKMVDFPDDYNSDLYTANRPDERTVLLIGNSQLDGIDCKDIVRRLDVNKIIIQSCEDAQNFIRNANSFEYSPVILHPFSYKMIMEHDPEITMSVVCDLIDGIKRKQKNPSIILSLAVYPALSLDSKYSTCAGFITGQLFKRFNANSKVFCLRNALKLKYEECFEDDDHLTNIAEQQLRMNLMSKLNHHLFGTKHIREKRKSNRKNRLDEARKQQEEADTRGDVAQINKLENRWLLYDGFAINMHRFWYLLICFGVVVLCYFIHQIVYTHN</sequence>
<dbReference type="InterPro" id="IPR012816">
    <property type="entry name" value="NADAR"/>
</dbReference>
<evidence type="ECO:0000256" key="1">
    <source>
        <dbReference type="SAM" id="MobiDB-lite"/>
    </source>
</evidence>
<name>A0AAD9MUM9_9ANNE</name>
<feature type="compositionally biased region" description="Basic and acidic residues" evidence="1">
    <location>
        <begin position="869"/>
        <end position="883"/>
    </location>
</feature>
<dbReference type="EMBL" id="JAODUP010000825">
    <property type="protein sequence ID" value="KAK2143619.1"/>
    <property type="molecule type" value="Genomic_DNA"/>
</dbReference>
<feature type="region of interest" description="Disordered" evidence="1">
    <location>
        <begin position="863"/>
        <end position="883"/>
    </location>
</feature>
<feature type="compositionally biased region" description="Basic and acidic residues" evidence="1">
    <location>
        <begin position="448"/>
        <end position="465"/>
    </location>
</feature>
<keyword evidence="2" id="KW-0812">Transmembrane</keyword>
<evidence type="ECO:0000313" key="5">
    <source>
        <dbReference type="Proteomes" id="UP001208570"/>
    </source>
</evidence>
<keyword evidence="5" id="KW-1185">Reference proteome</keyword>
<comment type="caution">
    <text evidence="4">The sequence shown here is derived from an EMBL/GenBank/DDBJ whole genome shotgun (WGS) entry which is preliminary data.</text>
</comment>
<gene>
    <name evidence="4" type="ORF">LSH36_825g02007</name>
</gene>
<dbReference type="Gene3D" id="1.10.357.40">
    <property type="entry name" value="YbiA-like"/>
    <property type="match status" value="1"/>
</dbReference>
<feature type="region of interest" description="Disordered" evidence="1">
    <location>
        <begin position="136"/>
        <end position="158"/>
    </location>
</feature>
<organism evidence="4 5">
    <name type="scientific">Paralvinella palmiformis</name>
    <dbReference type="NCBI Taxonomy" id="53620"/>
    <lineage>
        <taxon>Eukaryota</taxon>
        <taxon>Metazoa</taxon>
        <taxon>Spiralia</taxon>
        <taxon>Lophotrochozoa</taxon>
        <taxon>Annelida</taxon>
        <taxon>Polychaeta</taxon>
        <taxon>Sedentaria</taxon>
        <taxon>Canalipalpata</taxon>
        <taxon>Terebellida</taxon>
        <taxon>Terebelliformia</taxon>
        <taxon>Alvinellidae</taxon>
        <taxon>Paralvinella</taxon>
    </lineage>
</organism>
<evidence type="ECO:0000259" key="3">
    <source>
        <dbReference type="Pfam" id="PF08719"/>
    </source>
</evidence>
<feature type="compositionally biased region" description="Basic and acidic residues" evidence="1">
    <location>
        <begin position="137"/>
        <end position="158"/>
    </location>
</feature>
<feature type="compositionally biased region" description="Basic and acidic residues" evidence="1">
    <location>
        <begin position="235"/>
        <end position="342"/>
    </location>
</feature>
<feature type="region of interest" description="Disordered" evidence="1">
    <location>
        <begin position="1"/>
        <end position="22"/>
    </location>
</feature>
<dbReference type="InterPro" id="IPR037238">
    <property type="entry name" value="YbiA-like_sf"/>
</dbReference>
<dbReference type="Pfam" id="PF08719">
    <property type="entry name" value="NADAR"/>
    <property type="match status" value="1"/>
</dbReference>
<feature type="transmembrane region" description="Helical" evidence="2">
    <location>
        <begin position="910"/>
        <end position="931"/>
    </location>
</feature>
<feature type="compositionally biased region" description="Basic and acidic residues" evidence="1">
    <location>
        <begin position="351"/>
        <end position="360"/>
    </location>
</feature>
<proteinExistence type="predicted"/>
<dbReference type="NCBIfam" id="TIGR02464">
    <property type="entry name" value="ribofla_fusion"/>
    <property type="match status" value="1"/>
</dbReference>
<feature type="region of interest" description="Disordered" evidence="1">
    <location>
        <begin position="70"/>
        <end position="90"/>
    </location>
</feature>